<comment type="subcellular location">
    <subcellularLocation>
        <location evidence="1">Cell membrane</location>
        <topology evidence="1">Multi-pass membrane protein</topology>
    </subcellularLocation>
</comment>
<dbReference type="PRINTS" id="PR00237">
    <property type="entry name" value="GPCRRHODOPSN"/>
</dbReference>
<evidence type="ECO:0000313" key="9">
    <source>
        <dbReference type="RefSeq" id="XP_031565945.1"/>
    </source>
</evidence>
<evidence type="ECO:0000256" key="5">
    <source>
        <dbReference type="ARBA" id="ARBA00023136"/>
    </source>
</evidence>
<dbReference type="Gene3D" id="1.20.1070.10">
    <property type="entry name" value="Rhodopsin 7-helix transmembrane proteins"/>
    <property type="match status" value="1"/>
</dbReference>
<gene>
    <name evidence="9" type="primary">LOC116301085</name>
</gene>
<dbReference type="Pfam" id="PF00001">
    <property type="entry name" value="7tm_1"/>
    <property type="match status" value="1"/>
</dbReference>
<dbReference type="SUPFAM" id="SSF81321">
    <property type="entry name" value="Family A G protein-coupled receptor-like"/>
    <property type="match status" value="1"/>
</dbReference>
<dbReference type="Proteomes" id="UP000515163">
    <property type="component" value="Unplaced"/>
</dbReference>
<sequence length="334" mass="37909">MNQSNFCYQNAFSFQSHGYRMGVATGYSLTSISAVSLNTLVFFTIWKTSTLHKPSYILLANLALTDLLVGAIVQPMTVMINIAALKNWNKLFCLLSATSRVVGYWLGSVSLFTLTLISVDRLLAINLKNRYRTTVSLERVIRTLVFWWLKALVVTVLNIFMNSNGESSNLLFIVPAVIICSLLAVITVCYALSFHTLRKLSKPVVKVTTGERVAAKNADPKLPTIPENYTFDVCKYRRSLKTMLLVFISILIFYLPYLCVVIAMAFRFTEKWMEDDAGLFHVKLLVLSELLVILISTTNPVIYLWRVKDFRKASIKKLKEFLKLESNEIIELDS</sequence>
<dbReference type="FunCoup" id="A0A6P8IH28">
    <property type="interactions" value="552"/>
</dbReference>
<dbReference type="GO" id="GO:0005886">
    <property type="term" value="C:plasma membrane"/>
    <property type="evidence" value="ECO:0007669"/>
    <property type="project" value="UniProtKB-SubCell"/>
</dbReference>
<feature type="domain" description="G-protein coupled receptors family 1 profile" evidence="7">
    <location>
        <begin position="37"/>
        <end position="303"/>
    </location>
</feature>
<feature type="transmembrane region" description="Helical" evidence="6">
    <location>
        <begin position="58"/>
        <end position="82"/>
    </location>
</feature>
<evidence type="ECO:0000256" key="4">
    <source>
        <dbReference type="ARBA" id="ARBA00022989"/>
    </source>
</evidence>
<dbReference type="CDD" id="cd00637">
    <property type="entry name" value="7tm_classA_rhodopsin-like"/>
    <property type="match status" value="1"/>
</dbReference>
<dbReference type="GO" id="GO:0004930">
    <property type="term" value="F:G protein-coupled receptor activity"/>
    <property type="evidence" value="ECO:0007669"/>
    <property type="project" value="InterPro"/>
</dbReference>
<dbReference type="InterPro" id="IPR017452">
    <property type="entry name" value="GPCR_Rhodpsn_7TM"/>
</dbReference>
<dbReference type="AlphaFoldDB" id="A0A6P8IH28"/>
<dbReference type="InterPro" id="IPR000276">
    <property type="entry name" value="GPCR_Rhodpsn"/>
</dbReference>
<evidence type="ECO:0000256" key="6">
    <source>
        <dbReference type="SAM" id="Phobius"/>
    </source>
</evidence>
<keyword evidence="2" id="KW-1003">Cell membrane</keyword>
<evidence type="ECO:0000259" key="7">
    <source>
        <dbReference type="PROSITE" id="PS50262"/>
    </source>
</evidence>
<accession>A0A6P8IH28</accession>
<protein>
    <submittedName>
        <fullName evidence="9">Adenosine receptor A3-like</fullName>
    </submittedName>
</protein>
<feature type="transmembrane region" description="Helical" evidence="6">
    <location>
        <begin position="140"/>
        <end position="160"/>
    </location>
</feature>
<organism evidence="8 9">
    <name type="scientific">Actinia tenebrosa</name>
    <name type="common">Australian red waratah sea anemone</name>
    <dbReference type="NCBI Taxonomy" id="6105"/>
    <lineage>
        <taxon>Eukaryota</taxon>
        <taxon>Metazoa</taxon>
        <taxon>Cnidaria</taxon>
        <taxon>Anthozoa</taxon>
        <taxon>Hexacorallia</taxon>
        <taxon>Actiniaria</taxon>
        <taxon>Actiniidae</taxon>
        <taxon>Actinia</taxon>
    </lineage>
</organism>
<evidence type="ECO:0000256" key="2">
    <source>
        <dbReference type="ARBA" id="ARBA00022475"/>
    </source>
</evidence>
<dbReference type="KEGG" id="aten:116301085"/>
<keyword evidence="4 6" id="KW-1133">Transmembrane helix</keyword>
<dbReference type="GeneID" id="116301085"/>
<feature type="transmembrane region" description="Helical" evidence="6">
    <location>
        <begin position="172"/>
        <end position="192"/>
    </location>
</feature>
<feature type="transmembrane region" description="Helical" evidence="6">
    <location>
        <begin position="244"/>
        <end position="266"/>
    </location>
</feature>
<feature type="transmembrane region" description="Helical" evidence="6">
    <location>
        <begin position="26"/>
        <end position="46"/>
    </location>
</feature>
<reference evidence="9" key="1">
    <citation type="submission" date="2025-08" db="UniProtKB">
        <authorList>
            <consortium name="RefSeq"/>
        </authorList>
    </citation>
    <scope>IDENTIFICATION</scope>
    <source>
        <tissue evidence="9">Tentacle</tissue>
    </source>
</reference>
<dbReference type="RefSeq" id="XP_031565945.1">
    <property type="nucleotide sequence ID" value="XM_031710085.1"/>
</dbReference>
<keyword evidence="5 6" id="KW-0472">Membrane</keyword>
<dbReference type="InParanoid" id="A0A6P8IH28"/>
<dbReference type="OrthoDB" id="5960104at2759"/>
<evidence type="ECO:0000256" key="1">
    <source>
        <dbReference type="ARBA" id="ARBA00004651"/>
    </source>
</evidence>
<evidence type="ECO:0000313" key="8">
    <source>
        <dbReference type="Proteomes" id="UP000515163"/>
    </source>
</evidence>
<dbReference type="PANTHER" id="PTHR22750">
    <property type="entry name" value="G-PROTEIN COUPLED RECEPTOR"/>
    <property type="match status" value="1"/>
</dbReference>
<evidence type="ECO:0000256" key="3">
    <source>
        <dbReference type="ARBA" id="ARBA00022692"/>
    </source>
</evidence>
<dbReference type="PROSITE" id="PS50262">
    <property type="entry name" value="G_PROTEIN_RECEP_F1_2"/>
    <property type="match status" value="1"/>
</dbReference>
<keyword evidence="8" id="KW-1185">Reference proteome</keyword>
<feature type="transmembrane region" description="Helical" evidence="6">
    <location>
        <begin position="102"/>
        <end position="119"/>
    </location>
</feature>
<name>A0A6P8IH28_ACTTE</name>
<keyword evidence="3 6" id="KW-0812">Transmembrane</keyword>
<proteinExistence type="predicted"/>
<feature type="transmembrane region" description="Helical" evidence="6">
    <location>
        <begin position="286"/>
        <end position="305"/>
    </location>
</feature>